<dbReference type="GeneID" id="19305032"/>
<dbReference type="PRINTS" id="PR00420">
    <property type="entry name" value="RNGMNOXGNASE"/>
</dbReference>
<reference evidence="8 9" key="1">
    <citation type="journal article" date="2012" name="Science">
        <title>The Paleozoic origin of enzymatic lignin decomposition reconstructed from 31 fungal genomes.</title>
        <authorList>
            <person name="Floudas D."/>
            <person name="Binder M."/>
            <person name="Riley R."/>
            <person name="Barry K."/>
            <person name="Blanchette R.A."/>
            <person name="Henrissat B."/>
            <person name="Martinez A.T."/>
            <person name="Otillar R."/>
            <person name="Spatafora J.W."/>
            <person name="Yadav J.S."/>
            <person name="Aerts A."/>
            <person name="Benoit I."/>
            <person name="Boyd A."/>
            <person name="Carlson A."/>
            <person name="Copeland A."/>
            <person name="Coutinho P.M."/>
            <person name="de Vries R.P."/>
            <person name="Ferreira P."/>
            <person name="Findley K."/>
            <person name="Foster B."/>
            <person name="Gaskell J."/>
            <person name="Glotzer D."/>
            <person name="Gorecki P."/>
            <person name="Heitman J."/>
            <person name="Hesse C."/>
            <person name="Hori C."/>
            <person name="Igarashi K."/>
            <person name="Jurgens J.A."/>
            <person name="Kallen N."/>
            <person name="Kersten P."/>
            <person name="Kohler A."/>
            <person name="Kuees U."/>
            <person name="Kumar T.K.A."/>
            <person name="Kuo A."/>
            <person name="LaButti K."/>
            <person name="Larrondo L.F."/>
            <person name="Lindquist E."/>
            <person name="Ling A."/>
            <person name="Lombard V."/>
            <person name="Lucas S."/>
            <person name="Lundell T."/>
            <person name="Martin R."/>
            <person name="McLaughlin D.J."/>
            <person name="Morgenstern I."/>
            <person name="Morin E."/>
            <person name="Murat C."/>
            <person name="Nagy L.G."/>
            <person name="Nolan M."/>
            <person name="Ohm R.A."/>
            <person name="Patyshakuliyeva A."/>
            <person name="Rokas A."/>
            <person name="Ruiz-Duenas F.J."/>
            <person name="Sabat G."/>
            <person name="Salamov A."/>
            <person name="Samejima M."/>
            <person name="Schmutz J."/>
            <person name="Slot J.C."/>
            <person name="St John F."/>
            <person name="Stenlid J."/>
            <person name="Sun H."/>
            <person name="Sun S."/>
            <person name="Syed K."/>
            <person name="Tsang A."/>
            <person name="Wiebenga A."/>
            <person name="Young D."/>
            <person name="Pisabarro A."/>
            <person name="Eastwood D.C."/>
            <person name="Martin F."/>
            <person name="Cullen D."/>
            <person name="Grigoriev I.V."/>
            <person name="Hibbett D.S."/>
        </authorList>
    </citation>
    <scope>NUCLEOTIDE SEQUENCE [LARGE SCALE GENOMIC DNA]</scope>
    <source>
        <strain evidence="8 9">ATCC 11539</strain>
    </source>
</reference>
<keyword evidence="5" id="KW-0503">Monooxygenase</keyword>
<accession>S7RAI7</accession>
<evidence type="ECO:0000259" key="7">
    <source>
        <dbReference type="Pfam" id="PF01494"/>
    </source>
</evidence>
<dbReference type="KEGG" id="gtr:GLOTRDRAFT_21250"/>
<dbReference type="InterPro" id="IPR050493">
    <property type="entry name" value="FAD-dep_Monooxygenase_BioMet"/>
</dbReference>
<evidence type="ECO:0000256" key="5">
    <source>
        <dbReference type="ARBA" id="ARBA00023033"/>
    </source>
</evidence>
<dbReference type="EMBL" id="KB469311">
    <property type="protein sequence ID" value="EPQ51270.1"/>
    <property type="molecule type" value="Genomic_DNA"/>
</dbReference>
<dbReference type="OrthoDB" id="1878542at2759"/>
<evidence type="ECO:0000313" key="9">
    <source>
        <dbReference type="Proteomes" id="UP000030669"/>
    </source>
</evidence>
<dbReference type="PANTHER" id="PTHR13789:SF306">
    <property type="entry name" value="HYDROXYLASE, PUTATIVE-RELATED"/>
    <property type="match status" value="1"/>
</dbReference>
<dbReference type="AlphaFoldDB" id="S7RAI7"/>
<keyword evidence="2" id="KW-0285">Flavoprotein</keyword>
<evidence type="ECO:0000256" key="1">
    <source>
        <dbReference type="ARBA" id="ARBA00007992"/>
    </source>
</evidence>
<dbReference type="eggNOG" id="KOG2614">
    <property type="taxonomic scope" value="Eukaryota"/>
</dbReference>
<dbReference type="RefSeq" id="XP_007870142.1">
    <property type="nucleotide sequence ID" value="XM_007871951.1"/>
</dbReference>
<organism evidence="8 9">
    <name type="scientific">Gloeophyllum trabeum (strain ATCC 11539 / FP-39264 / Madison 617)</name>
    <name type="common">Brown rot fungus</name>
    <dbReference type="NCBI Taxonomy" id="670483"/>
    <lineage>
        <taxon>Eukaryota</taxon>
        <taxon>Fungi</taxon>
        <taxon>Dikarya</taxon>
        <taxon>Basidiomycota</taxon>
        <taxon>Agaricomycotina</taxon>
        <taxon>Agaricomycetes</taxon>
        <taxon>Gloeophyllales</taxon>
        <taxon>Gloeophyllaceae</taxon>
        <taxon>Gloeophyllum</taxon>
    </lineage>
</organism>
<protein>
    <submittedName>
        <fullName evidence="8">FAD/NAD P-binding domain-containing protein</fullName>
    </submittedName>
</protein>
<dbReference type="SUPFAM" id="SSF51905">
    <property type="entry name" value="FAD/NAD(P)-binding domain"/>
    <property type="match status" value="1"/>
</dbReference>
<dbReference type="GO" id="GO:0071949">
    <property type="term" value="F:FAD binding"/>
    <property type="evidence" value="ECO:0007669"/>
    <property type="project" value="InterPro"/>
</dbReference>
<feature type="domain" description="FAD-binding" evidence="7">
    <location>
        <begin position="296"/>
        <end position="361"/>
    </location>
</feature>
<dbReference type="PANTHER" id="PTHR13789">
    <property type="entry name" value="MONOOXYGENASE"/>
    <property type="match status" value="1"/>
</dbReference>
<dbReference type="Proteomes" id="UP000030669">
    <property type="component" value="Unassembled WGS sequence"/>
</dbReference>
<feature type="non-terminal residue" evidence="8">
    <location>
        <position position="1"/>
    </location>
</feature>
<evidence type="ECO:0000256" key="4">
    <source>
        <dbReference type="ARBA" id="ARBA00023002"/>
    </source>
</evidence>
<keyword evidence="4" id="KW-0560">Oxidoreductase</keyword>
<keyword evidence="3" id="KW-0274">FAD</keyword>
<sequence length="441" mass="47541">ASLSLRFVIIGGSIAGLACACALQDAGHQVRVLEKSSGSYTGVAGGVRSPPNMTRILNGWGLGPYLADVALSSRGITFKLSGNGDHIGTSLFHQDIMQSLGAEYMFIAYSDLHNALYTMALEAGAVIQYNAGVISIDPYTASVHLEGGAVIEGDIIIAANGFDSFVRPLVAGCCPQESTIKFCEANSCIPAERMRDDENLAGLLHTPELSIWMGDGHAVWGHPVHHKDSYAVVIAWPTKLDIFNEDFGTEMPLEVIDFKMNELDKSLCDLLSLAQPLRPTLYKPHKGEALGNLVHESGKVILVGHAAHPLPPNGTQNTALVIEDAAALGTLFAHLSSHDQIPSLVSAFEEIRLPRSADVIKSEIGKLEAVALPHGASEVQAKGLSSALSMPLTSWDDDIENNLRAEWEELIRMFNYDANEVAEDWWVTWGSIMEHSSPPID</sequence>
<dbReference type="Pfam" id="PF01494">
    <property type="entry name" value="FAD_binding_3"/>
    <property type="match status" value="2"/>
</dbReference>
<gene>
    <name evidence="8" type="ORF">GLOTRDRAFT_21250</name>
</gene>
<dbReference type="HOGENOM" id="CLU_009665_19_3_1"/>
<feature type="domain" description="FAD-binding" evidence="7">
    <location>
        <begin position="8"/>
        <end position="180"/>
    </location>
</feature>
<keyword evidence="6" id="KW-0732">Signal</keyword>
<dbReference type="STRING" id="670483.S7RAI7"/>
<evidence type="ECO:0000313" key="8">
    <source>
        <dbReference type="EMBL" id="EPQ51270.1"/>
    </source>
</evidence>
<proteinExistence type="inferred from homology"/>
<dbReference type="GO" id="GO:0004497">
    <property type="term" value="F:monooxygenase activity"/>
    <property type="evidence" value="ECO:0007669"/>
    <property type="project" value="UniProtKB-KW"/>
</dbReference>
<evidence type="ECO:0000256" key="2">
    <source>
        <dbReference type="ARBA" id="ARBA00022630"/>
    </source>
</evidence>
<dbReference type="InterPro" id="IPR036188">
    <property type="entry name" value="FAD/NAD-bd_sf"/>
</dbReference>
<comment type="similarity">
    <text evidence="1">Belongs to the paxM FAD-dependent monooxygenase family.</text>
</comment>
<name>S7RAI7_GLOTA</name>
<evidence type="ECO:0000256" key="3">
    <source>
        <dbReference type="ARBA" id="ARBA00022827"/>
    </source>
</evidence>
<feature type="chain" id="PRO_5004556534" evidence="6">
    <location>
        <begin position="21"/>
        <end position="441"/>
    </location>
</feature>
<dbReference type="OMA" id="RTRWLEY"/>
<feature type="non-terminal residue" evidence="8">
    <location>
        <position position="441"/>
    </location>
</feature>
<dbReference type="Gene3D" id="3.50.50.60">
    <property type="entry name" value="FAD/NAD(P)-binding domain"/>
    <property type="match status" value="1"/>
</dbReference>
<dbReference type="InterPro" id="IPR002938">
    <property type="entry name" value="FAD-bd"/>
</dbReference>
<keyword evidence="9" id="KW-1185">Reference proteome</keyword>
<feature type="signal peptide" evidence="6">
    <location>
        <begin position="1"/>
        <end position="20"/>
    </location>
</feature>
<evidence type="ECO:0000256" key="6">
    <source>
        <dbReference type="SAM" id="SignalP"/>
    </source>
</evidence>